<comment type="caution">
    <text evidence="1">The sequence shown here is derived from an EMBL/GenBank/DDBJ whole genome shotgun (WGS) entry which is preliminary data.</text>
</comment>
<evidence type="ECO:0000313" key="1">
    <source>
        <dbReference type="EMBL" id="KAK1294232.1"/>
    </source>
</evidence>
<name>A0AAV9D1Z6_ACOCL</name>
<evidence type="ECO:0000313" key="2">
    <source>
        <dbReference type="Proteomes" id="UP001180020"/>
    </source>
</evidence>
<dbReference type="AlphaFoldDB" id="A0AAV9D1Z6"/>
<dbReference type="Proteomes" id="UP001180020">
    <property type="component" value="Unassembled WGS sequence"/>
</dbReference>
<keyword evidence="2" id="KW-1185">Reference proteome</keyword>
<sequence length="77" mass="8706">MPVGWRRWTSACTEMWRSVWLRDSGCSDIYAHEEDCMVHLAEASGSDGVVNTGIRNLGYKRVFGGGDDSLKHCFTHR</sequence>
<dbReference type="EMBL" id="JAUJYO010000016">
    <property type="protein sequence ID" value="KAK1294232.1"/>
    <property type="molecule type" value="Genomic_DNA"/>
</dbReference>
<proteinExistence type="predicted"/>
<protein>
    <submittedName>
        <fullName evidence="1">Uncharacterized protein</fullName>
    </submittedName>
</protein>
<accession>A0AAV9D1Z6</accession>
<gene>
    <name evidence="1" type="ORF">QJS10_CPA16g01129</name>
</gene>
<reference evidence="1" key="1">
    <citation type="journal article" date="2023" name="Nat. Commun.">
        <title>Diploid and tetraploid genomes of Acorus and the evolution of monocots.</title>
        <authorList>
            <person name="Ma L."/>
            <person name="Liu K.W."/>
            <person name="Li Z."/>
            <person name="Hsiao Y.Y."/>
            <person name="Qi Y."/>
            <person name="Fu T."/>
            <person name="Tang G.D."/>
            <person name="Zhang D."/>
            <person name="Sun W.H."/>
            <person name="Liu D.K."/>
            <person name="Li Y."/>
            <person name="Chen G.Z."/>
            <person name="Liu X.D."/>
            <person name="Liao X.Y."/>
            <person name="Jiang Y.T."/>
            <person name="Yu X."/>
            <person name="Hao Y."/>
            <person name="Huang J."/>
            <person name="Zhao X.W."/>
            <person name="Ke S."/>
            <person name="Chen Y.Y."/>
            <person name="Wu W.L."/>
            <person name="Hsu J.L."/>
            <person name="Lin Y.F."/>
            <person name="Huang M.D."/>
            <person name="Li C.Y."/>
            <person name="Huang L."/>
            <person name="Wang Z.W."/>
            <person name="Zhao X."/>
            <person name="Zhong W.Y."/>
            <person name="Peng D.H."/>
            <person name="Ahmad S."/>
            <person name="Lan S."/>
            <person name="Zhang J.S."/>
            <person name="Tsai W.C."/>
            <person name="Van de Peer Y."/>
            <person name="Liu Z.J."/>
        </authorList>
    </citation>
    <scope>NUCLEOTIDE SEQUENCE</scope>
    <source>
        <strain evidence="1">CP</strain>
    </source>
</reference>
<reference evidence="1" key="2">
    <citation type="submission" date="2023-06" db="EMBL/GenBank/DDBJ databases">
        <authorList>
            <person name="Ma L."/>
            <person name="Liu K.-W."/>
            <person name="Li Z."/>
            <person name="Hsiao Y.-Y."/>
            <person name="Qi Y."/>
            <person name="Fu T."/>
            <person name="Tang G."/>
            <person name="Zhang D."/>
            <person name="Sun W.-H."/>
            <person name="Liu D.-K."/>
            <person name="Li Y."/>
            <person name="Chen G.-Z."/>
            <person name="Liu X.-D."/>
            <person name="Liao X.-Y."/>
            <person name="Jiang Y.-T."/>
            <person name="Yu X."/>
            <person name="Hao Y."/>
            <person name="Huang J."/>
            <person name="Zhao X.-W."/>
            <person name="Ke S."/>
            <person name="Chen Y.-Y."/>
            <person name="Wu W.-L."/>
            <person name="Hsu J.-L."/>
            <person name="Lin Y.-F."/>
            <person name="Huang M.-D."/>
            <person name="Li C.-Y."/>
            <person name="Huang L."/>
            <person name="Wang Z.-W."/>
            <person name="Zhao X."/>
            <person name="Zhong W.-Y."/>
            <person name="Peng D.-H."/>
            <person name="Ahmad S."/>
            <person name="Lan S."/>
            <person name="Zhang J.-S."/>
            <person name="Tsai W.-C."/>
            <person name="Van De Peer Y."/>
            <person name="Liu Z.-J."/>
        </authorList>
    </citation>
    <scope>NUCLEOTIDE SEQUENCE</scope>
    <source>
        <strain evidence="1">CP</strain>
        <tissue evidence="1">Leaves</tissue>
    </source>
</reference>
<organism evidence="1 2">
    <name type="scientific">Acorus calamus</name>
    <name type="common">Sweet flag</name>
    <dbReference type="NCBI Taxonomy" id="4465"/>
    <lineage>
        <taxon>Eukaryota</taxon>
        <taxon>Viridiplantae</taxon>
        <taxon>Streptophyta</taxon>
        <taxon>Embryophyta</taxon>
        <taxon>Tracheophyta</taxon>
        <taxon>Spermatophyta</taxon>
        <taxon>Magnoliopsida</taxon>
        <taxon>Liliopsida</taxon>
        <taxon>Acoraceae</taxon>
        <taxon>Acorus</taxon>
    </lineage>
</organism>